<sequence length="111" mass="12738">MLYYELQAQFPDRTPPTGLLRTPREEKVDPMQQLLQRFLTGDEVEGVPGITGKTRVISPEGQTGTIDTWELEKYKARGFKVIGEAVEKVKKRPVRKPIEITPFTREFTGKF</sequence>
<dbReference type="EMBL" id="BART01026930">
    <property type="protein sequence ID" value="GAH02756.1"/>
    <property type="molecule type" value="Genomic_DNA"/>
</dbReference>
<protein>
    <submittedName>
        <fullName evidence="1">Uncharacterized protein</fullName>
    </submittedName>
</protein>
<accession>X1C3U2</accession>
<evidence type="ECO:0000313" key="1">
    <source>
        <dbReference type="EMBL" id="GAH02756.1"/>
    </source>
</evidence>
<gene>
    <name evidence="1" type="ORF">S01H4_47880</name>
</gene>
<organism evidence="1">
    <name type="scientific">marine sediment metagenome</name>
    <dbReference type="NCBI Taxonomy" id="412755"/>
    <lineage>
        <taxon>unclassified sequences</taxon>
        <taxon>metagenomes</taxon>
        <taxon>ecological metagenomes</taxon>
    </lineage>
</organism>
<name>X1C3U2_9ZZZZ</name>
<reference evidence="1" key="1">
    <citation type="journal article" date="2014" name="Front. Microbiol.">
        <title>High frequency of phylogenetically diverse reductive dehalogenase-homologous genes in deep subseafloor sedimentary metagenomes.</title>
        <authorList>
            <person name="Kawai M."/>
            <person name="Futagami T."/>
            <person name="Toyoda A."/>
            <person name="Takaki Y."/>
            <person name="Nishi S."/>
            <person name="Hori S."/>
            <person name="Arai W."/>
            <person name="Tsubouchi T."/>
            <person name="Morono Y."/>
            <person name="Uchiyama I."/>
            <person name="Ito T."/>
            <person name="Fujiyama A."/>
            <person name="Inagaki F."/>
            <person name="Takami H."/>
        </authorList>
    </citation>
    <scope>NUCLEOTIDE SEQUENCE</scope>
    <source>
        <strain evidence="1">Expedition CK06-06</strain>
    </source>
</reference>
<dbReference type="AlphaFoldDB" id="X1C3U2"/>
<proteinExistence type="predicted"/>
<comment type="caution">
    <text evidence="1">The sequence shown here is derived from an EMBL/GenBank/DDBJ whole genome shotgun (WGS) entry which is preliminary data.</text>
</comment>